<sequence length="71" mass="7758">MTRAYEMFIAPGEYVFEPEEPATNLPAGLIGLHWKMVTRADGAKAGGGYDVFGLDAQGRVLTCHQFIEGVR</sequence>
<organism evidence="1 2">
    <name type="scientific">Nocardia arthritidis</name>
    <dbReference type="NCBI Taxonomy" id="228602"/>
    <lineage>
        <taxon>Bacteria</taxon>
        <taxon>Bacillati</taxon>
        <taxon>Actinomycetota</taxon>
        <taxon>Actinomycetes</taxon>
        <taxon>Mycobacteriales</taxon>
        <taxon>Nocardiaceae</taxon>
        <taxon>Nocardia</taxon>
    </lineage>
</organism>
<dbReference type="KEGG" id="nah:F5544_07805"/>
<evidence type="ECO:0000313" key="1">
    <source>
        <dbReference type="EMBL" id="QIS09463.1"/>
    </source>
</evidence>
<dbReference type="Gene3D" id="3.10.450.50">
    <property type="match status" value="1"/>
</dbReference>
<reference evidence="1 2" key="1">
    <citation type="journal article" date="2019" name="ACS Chem. Biol.">
        <title>Identification and Mobilization of a Cryptic Antibiotic Biosynthesis Gene Locus from a Human-Pathogenic Nocardia Isolate.</title>
        <authorList>
            <person name="Herisse M."/>
            <person name="Ishida K."/>
            <person name="Porter J.L."/>
            <person name="Howden B."/>
            <person name="Hertweck C."/>
            <person name="Stinear T.P."/>
            <person name="Pidot S.J."/>
        </authorList>
    </citation>
    <scope>NUCLEOTIDE SEQUENCE [LARGE SCALE GENOMIC DNA]</scope>
    <source>
        <strain evidence="1 2">AUSMDU00012717</strain>
    </source>
</reference>
<dbReference type="Proteomes" id="UP000503540">
    <property type="component" value="Chromosome"/>
</dbReference>
<accession>A0A6G9Y8T0</accession>
<proteinExistence type="predicted"/>
<dbReference type="EMBL" id="CP046172">
    <property type="protein sequence ID" value="QIS09463.1"/>
    <property type="molecule type" value="Genomic_DNA"/>
</dbReference>
<name>A0A6G9Y8T0_9NOCA</name>
<keyword evidence="2" id="KW-1185">Reference proteome</keyword>
<gene>
    <name evidence="1" type="ORF">F5544_07805</name>
</gene>
<evidence type="ECO:0000313" key="2">
    <source>
        <dbReference type="Proteomes" id="UP000503540"/>
    </source>
</evidence>
<dbReference type="AlphaFoldDB" id="A0A6G9Y8T0"/>
<protein>
    <submittedName>
        <fullName evidence="1">Uncharacterized protein</fullName>
    </submittedName>
</protein>